<evidence type="ECO:0000256" key="1">
    <source>
        <dbReference type="SAM" id="SignalP"/>
    </source>
</evidence>
<dbReference type="Proteomes" id="UP000671879">
    <property type="component" value="Chromosome"/>
</dbReference>
<dbReference type="InterPro" id="IPR015168">
    <property type="entry name" value="SsuA/THI5"/>
</dbReference>
<name>A0A9Q7AI22_9BACT</name>
<dbReference type="SUPFAM" id="SSF53850">
    <property type="entry name" value="Periplasmic binding protein-like II"/>
    <property type="match status" value="1"/>
</dbReference>
<accession>A0A9Q7AI22</accession>
<reference evidence="4" key="1">
    <citation type="submission" date="2021-04" db="EMBL/GenBank/DDBJ databases">
        <title>A novel Synergistetes isolate from a pyrite-forming mixed culture.</title>
        <authorList>
            <person name="Bunk B."/>
            <person name="Sproer C."/>
            <person name="Spring S."/>
            <person name="Pester M."/>
        </authorList>
    </citation>
    <scope>NUCLEOTIDE SEQUENCE [LARGE SCALE GENOMIC DNA]</scope>
    <source>
        <strain evidence="4">J.5.4.2-T.3.5.2</strain>
    </source>
</reference>
<dbReference type="GO" id="GO:0009228">
    <property type="term" value="P:thiamine biosynthetic process"/>
    <property type="evidence" value="ECO:0007669"/>
    <property type="project" value="InterPro"/>
</dbReference>
<dbReference type="PANTHER" id="PTHR31528:SF3">
    <property type="entry name" value="THIAMINE BIOSYNTHESIS PROTEIN HI_0357-RELATED"/>
    <property type="match status" value="1"/>
</dbReference>
<protein>
    <submittedName>
        <fullName evidence="3">ABC transporter substrate-binding protein</fullName>
    </submittedName>
</protein>
<evidence type="ECO:0000313" key="3">
    <source>
        <dbReference type="EMBL" id="QTX32240.1"/>
    </source>
</evidence>
<dbReference type="KEGG" id="aram:KAR29_13185"/>
<feature type="domain" description="SsuA/THI5-like" evidence="2">
    <location>
        <begin position="35"/>
        <end position="245"/>
    </location>
</feature>
<feature type="chain" id="PRO_5040503572" evidence="1">
    <location>
        <begin position="24"/>
        <end position="309"/>
    </location>
</feature>
<gene>
    <name evidence="3" type="ORF">KAR29_13185</name>
</gene>
<dbReference type="Pfam" id="PF09084">
    <property type="entry name" value="NMT1"/>
    <property type="match status" value="1"/>
</dbReference>
<dbReference type="Gene3D" id="3.40.190.10">
    <property type="entry name" value="Periplasmic binding protein-like II"/>
    <property type="match status" value="2"/>
</dbReference>
<keyword evidence="1" id="KW-0732">Signal</keyword>
<organism evidence="3 4">
    <name type="scientific">Aminithiophilus ramosus</name>
    <dbReference type="NCBI Taxonomy" id="3029084"/>
    <lineage>
        <taxon>Bacteria</taxon>
        <taxon>Thermotogati</taxon>
        <taxon>Synergistota</taxon>
        <taxon>Synergistia</taxon>
        <taxon>Synergistales</taxon>
        <taxon>Aminithiophilaceae</taxon>
        <taxon>Aminithiophilus</taxon>
    </lineage>
</organism>
<dbReference type="InterPro" id="IPR027939">
    <property type="entry name" value="NMT1/THI5"/>
</dbReference>
<proteinExistence type="predicted"/>
<evidence type="ECO:0000313" key="4">
    <source>
        <dbReference type="Proteomes" id="UP000671879"/>
    </source>
</evidence>
<dbReference type="PANTHER" id="PTHR31528">
    <property type="entry name" value="4-AMINO-5-HYDROXYMETHYL-2-METHYLPYRIMIDINE PHOSPHATE SYNTHASE THI11-RELATED"/>
    <property type="match status" value="1"/>
</dbReference>
<keyword evidence="4" id="KW-1185">Reference proteome</keyword>
<dbReference type="RefSeq" id="WP_274373459.1">
    <property type="nucleotide sequence ID" value="NZ_CP072943.1"/>
</dbReference>
<dbReference type="EMBL" id="CP072943">
    <property type="protein sequence ID" value="QTX32240.1"/>
    <property type="molecule type" value="Genomic_DNA"/>
</dbReference>
<sequence>MRRLAFPVLSLCFLLFAALPAAAETVTVMLDWFPNMDHLPLYVARDGGHFAEAGLDVEILAPSDTATAFKMALVGKVDLAVTYESQVLVAASEGTASTVTSTLVDSPLNVVLFLAGREIEGPSDLAGKVVGYTEPDFERLLLAALADRAIGDVDTVHVHFAIVASLIAGKADAVIGGYRNYEVTELERQGYEARFFTLEELGFPPYSELIVATSPETARERREMIERFNGALEKAVAAIEADPGGALDLFFRALPEADRELESAVFERTRAFFPRRQQLDVGRWQVFADYLHAQGVMASPVAVGDLLLP</sequence>
<evidence type="ECO:0000259" key="2">
    <source>
        <dbReference type="Pfam" id="PF09084"/>
    </source>
</evidence>
<feature type="signal peptide" evidence="1">
    <location>
        <begin position="1"/>
        <end position="23"/>
    </location>
</feature>
<dbReference type="AlphaFoldDB" id="A0A9Q7AI22"/>